<dbReference type="GO" id="GO:0016787">
    <property type="term" value="F:hydrolase activity"/>
    <property type="evidence" value="ECO:0007669"/>
    <property type="project" value="UniProtKB-KW"/>
</dbReference>
<dbReference type="AlphaFoldDB" id="A0A2K3QF31"/>
<organism evidence="7 8">
    <name type="scientific">Tolypocladium capitatum</name>
    <dbReference type="NCBI Taxonomy" id="45235"/>
    <lineage>
        <taxon>Eukaryota</taxon>
        <taxon>Fungi</taxon>
        <taxon>Dikarya</taxon>
        <taxon>Ascomycota</taxon>
        <taxon>Pezizomycotina</taxon>
        <taxon>Sordariomycetes</taxon>
        <taxon>Hypocreomycetidae</taxon>
        <taxon>Hypocreales</taxon>
        <taxon>Ophiocordycipitaceae</taxon>
        <taxon>Tolypocladium</taxon>
    </lineage>
</organism>
<dbReference type="Pfam" id="PF10343">
    <property type="entry name" value="Q_salvage"/>
    <property type="match status" value="1"/>
</dbReference>
<evidence type="ECO:0000313" key="7">
    <source>
        <dbReference type="EMBL" id="PNY26123.1"/>
    </source>
</evidence>
<gene>
    <name evidence="7" type="ORF">TCAP_03939</name>
</gene>
<evidence type="ECO:0000256" key="6">
    <source>
        <dbReference type="RuleBase" id="RU365002"/>
    </source>
</evidence>
<dbReference type="OrthoDB" id="416777at2759"/>
<proteinExistence type="inferred from homology"/>
<comment type="caution">
    <text evidence="7">The sequence shown here is derived from an EMBL/GenBank/DDBJ whole genome shotgun (WGS) entry which is preliminary data.</text>
</comment>
<evidence type="ECO:0000256" key="2">
    <source>
        <dbReference type="ARBA" id="ARBA00035119"/>
    </source>
</evidence>
<name>A0A2K3QF31_9HYPO</name>
<evidence type="ECO:0000256" key="1">
    <source>
        <dbReference type="ARBA" id="ARBA00022801"/>
    </source>
</evidence>
<dbReference type="PANTHER" id="PTHR21314:SF0">
    <property type="entry name" value="QUEUOSINE 5'-PHOSPHATE N-GLYCOSYLASE_HYDROLASE"/>
    <property type="match status" value="1"/>
</dbReference>
<sequence length="401" mass="46308">MSDDEADPELLALLRQHFQGKLAIEEEPETGVLQGAEYVYDNGIDVAIDMRATKNAAESIHRQMQEKSYSTATWSEHALHPKAQDEGTVAFIFTMDLLNFSFWSELPDDERFAVEYRGKRWTGYWSLVASLQRALDEVLVLVFVLPYSDLFVSDIPITDPHFWHNEDECNLESLRHIFRSCREEEMPMLQERLECLRESAQVLYELISDLLLKRYNCSFTNVISAADGSAAQLVNLVARDFSCFRDEHDFDGRSKPVRLLKRAQILVADLWACFQGESFGEFRDIDKITMFADYRVPQLLISLGALYCSPTVAAAIKDKQLLESGGRWEVQLRGKSPRRGARNPACSIWCVELIRREILRKHPDAHVNAILIDFFLYDKMKELEAEGKEVFPHHRTRSIWY</sequence>
<keyword evidence="1 6" id="KW-0378">Hydrolase</keyword>
<reference evidence="7 8" key="1">
    <citation type="submission" date="2017-08" db="EMBL/GenBank/DDBJ databases">
        <title>Harnessing the power of phylogenomics to disentangle the directionality and signatures of interkingdom host jumping in the parasitic fungal genus Tolypocladium.</title>
        <authorList>
            <person name="Quandt C.A."/>
            <person name="Patterson W."/>
            <person name="Spatafora J.W."/>
        </authorList>
    </citation>
    <scope>NUCLEOTIDE SEQUENCE [LARGE SCALE GENOMIC DNA]</scope>
    <source>
        <strain evidence="7 8">CBS 113982</strain>
    </source>
</reference>
<protein>
    <recommendedName>
        <fullName evidence="3 6">Queuosine 5'-phosphate N-glycosylase/hydrolase</fullName>
        <ecNumber evidence="6">3.2.2.-</ecNumber>
    </recommendedName>
    <alternativeName>
        <fullName evidence="4 6">Queuosine-nucleotide N-glycosylase/hydrolase</fullName>
    </alternativeName>
</protein>
<dbReference type="GO" id="GO:0006400">
    <property type="term" value="P:tRNA modification"/>
    <property type="evidence" value="ECO:0007669"/>
    <property type="project" value="TreeGrafter"/>
</dbReference>
<dbReference type="PANTHER" id="PTHR21314">
    <property type="entry name" value="QUEUOSINE 5'-PHOSPHATE N-GLYCOSYLASE_HYDROLASE-RELATED"/>
    <property type="match status" value="1"/>
</dbReference>
<dbReference type="EC" id="3.2.2.-" evidence="6"/>
<dbReference type="InterPro" id="IPR019438">
    <property type="entry name" value="Q_salvage"/>
</dbReference>
<evidence type="ECO:0000313" key="8">
    <source>
        <dbReference type="Proteomes" id="UP000236621"/>
    </source>
</evidence>
<evidence type="ECO:0000256" key="3">
    <source>
        <dbReference type="ARBA" id="ARBA00035306"/>
    </source>
</evidence>
<dbReference type="STRING" id="45235.A0A2K3QF31"/>
<dbReference type="Proteomes" id="UP000236621">
    <property type="component" value="Unassembled WGS sequence"/>
</dbReference>
<dbReference type="EMBL" id="NRSZ01000606">
    <property type="protein sequence ID" value="PNY26123.1"/>
    <property type="molecule type" value="Genomic_DNA"/>
</dbReference>
<accession>A0A2K3QF31</accession>
<comment type="catalytic activity">
    <reaction evidence="5 6">
        <text>queuosine 5'-phosphate + H2O = queuine + D-ribose 5-phosphate</text>
        <dbReference type="Rhea" id="RHEA:75387"/>
        <dbReference type="ChEBI" id="CHEBI:15377"/>
        <dbReference type="ChEBI" id="CHEBI:17433"/>
        <dbReference type="ChEBI" id="CHEBI:78346"/>
        <dbReference type="ChEBI" id="CHEBI:194371"/>
    </reaction>
    <physiologicalReaction direction="left-to-right" evidence="5 6">
        <dbReference type="Rhea" id="RHEA:75388"/>
    </physiologicalReaction>
</comment>
<evidence type="ECO:0000256" key="4">
    <source>
        <dbReference type="ARBA" id="ARBA00035393"/>
    </source>
</evidence>
<keyword evidence="8" id="KW-1185">Reference proteome</keyword>
<comment type="function">
    <text evidence="6">Catalyzes the hydrolysis of queuosine 5'-phosphate, releasing the nucleobase queuine (q). Is required for salvage of queuine from exogenous queuosine (Q) that is imported and then converted to queuosine 5'-phosphate intracellularly.</text>
</comment>
<comment type="similarity">
    <text evidence="2 6">Belongs to the QNG1 protein family.</text>
</comment>
<evidence type="ECO:0000256" key="5">
    <source>
        <dbReference type="ARBA" id="ARBA00048204"/>
    </source>
</evidence>